<dbReference type="STRING" id="311333.SAMN05421664_2956"/>
<keyword evidence="2" id="KW-0808">Transferase</keyword>
<name>A0A1H1FAL2_9FLAO</name>
<sequence>MRLKNDLLKKLMEKFVKFIKTMVGIDETELKIVLSKCRRKNVSKGTLVLKKGQIAQQYFFIISGGLRFYYEGENGENTTWVVFEDEFFTEISSLNPQKPTRFNISAVEDTELVVIDRKDMEFLYAHVPVWQEFSRKIWEETSVRMIDQILKFQTLTAEERYLEFMNNTEMLKKIPVKQLASVLGITPNALSRIRKNIR</sequence>
<dbReference type="InterPro" id="IPR014710">
    <property type="entry name" value="RmlC-like_jellyroll"/>
</dbReference>
<dbReference type="Proteomes" id="UP000199627">
    <property type="component" value="Unassembled WGS sequence"/>
</dbReference>
<accession>A0A1H1FAL2</accession>
<dbReference type="InterPro" id="IPR000595">
    <property type="entry name" value="cNMP-bd_dom"/>
</dbReference>
<organism evidence="2 3">
    <name type="scientific">Chryseobacterium soldanellicola</name>
    <dbReference type="NCBI Taxonomy" id="311333"/>
    <lineage>
        <taxon>Bacteria</taxon>
        <taxon>Pseudomonadati</taxon>
        <taxon>Bacteroidota</taxon>
        <taxon>Flavobacteriia</taxon>
        <taxon>Flavobacteriales</taxon>
        <taxon>Weeksellaceae</taxon>
        <taxon>Chryseobacterium group</taxon>
        <taxon>Chryseobacterium</taxon>
    </lineage>
</organism>
<evidence type="ECO:0000259" key="1">
    <source>
        <dbReference type="PROSITE" id="PS50042"/>
    </source>
</evidence>
<dbReference type="GO" id="GO:0016301">
    <property type="term" value="F:kinase activity"/>
    <property type="evidence" value="ECO:0007669"/>
    <property type="project" value="UniProtKB-KW"/>
</dbReference>
<evidence type="ECO:0000313" key="2">
    <source>
        <dbReference type="EMBL" id="SDQ97878.1"/>
    </source>
</evidence>
<dbReference type="CDD" id="cd00038">
    <property type="entry name" value="CAP_ED"/>
    <property type="match status" value="1"/>
</dbReference>
<dbReference type="AlphaFoldDB" id="A0A1H1FAL2"/>
<dbReference type="Gene3D" id="2.60.120.10">
    <property type="entry name" value="Jelly Rolls"/>
    <property type="match status" value="1"/>
</dbReference>
<dbReference type="RefSeq" id="WP_228421970.1">
    <property type="nucleotide sequence ID" value="NZ_FNKL01000004.1"/>
</dbReference>
<dbReference type="PROSITE" id="PS50042">
    <property type="entry name" value="CNMP_BINDING_3"/>
    <property type="match status" value="1"/>
</dbReference>
<protein>
    <submittedName>
        <fullName evidence="2">cAMP-binding domain of CRP or a regulatory subunit of cAMP-dependent protein kinases</fullName>
    </submittedName>
</protein>
<dbReference type="EMBL" id="FNKL01000004">
    <property type="protein sequence ID" value="SDQ97878.1"/>
    <property type="molecule type" value="Genomic_DNA"/>
</dbReference>
<keyword evidence="3" id="KW-1185">Reference proteome</keyword>
<proteinExistence type="predicted"/>
<gene>
    <name evidence="2" type="ORF">SAMN05421664_2956</name>
</gene>
<dbReference type="SMART" id="SM00100">
    <property type="entry name" value="cNMP"/>
    <property type="match status" value="1"/>
</dbReference>
<dbReference type="InterPro" id="IPR018490">
    <property type="entry name" value="cNMP-bd_dom_sf"/>
</dbReference>
<feature type="domain" description="Cyclic nucleotide-binding" evidence="1">
    <location>
        <begin position="21"/>
        <end position="123"/>
    </location>
</feature>
<dbReference type="SUPFAM" id="SSF51206">
    <property type="entry name" value="cAMP-binding domain-like"/>
    <property type="match status" value="1"/>
</dbReference>
<reference evidence="3" key="1">
    <citation type="submission" date="2016-10" db="EMBL/GenBank/DDBJ databases">
        <authorList>
            <person name="Varghese N."/>
            <person name="Submissions S."/>
        </authorList>
    </citation>
    <scope>NUCLEOTIDE SEQUENCE [LARGE SCALE GENOMIC DNA]</scope>
    <source>
        <strain evidence="3">DSM 17072</strain>
    </source>
</reference>
<evidence type="ECO:0000313" key="3">
    <source>
        <dbReference type="Proteomes" id="UP000199627"/>
    </source>
</evidence>
<dbReference type="Pfam" id="PF00027">
    <property type="entry name" value="cNMP_binding"/>
    <property type="match status" value="1"/>
</dbReference>
<keyword evidence="2" id="KW-0418">Kinase</keyword>